<evidence type="ECO:0000256" key="4">
    <source>
        <dbReference type="ARBA" id="ARBA00023155"/>
    </source>
</evidence>
<name>A0A8T2PW55_9TELE</name>
<dbReference type="GO" id="GO:0005634">
    <property type="term" value="C:nucleus"/>
    <property type="evidence" value="ECO:0007669"/>
    <property type="project" value="UniProtKB-SubCell"/>
</dbReference>
<dbReference type="GO" id="GO:0000981">
    <property type="term" value="F:DNA-binding transcription factor activity, RNA polymerase II-specific"/>
    <property type="evidence" value="ECO:0007669"/>
    <property type="project" value="TreeGrafter"/>
</dbReference>
<keyword evidence="8" id="KW-1185">Reference proteome</keyword>
<dbReference type="Proteomes" id="UP000824540">
    <property type="component" value="Unassembled WGS sequence"/>
</dbReference>
<evidence type="ECO:0000256" key="3">
    <source>
        <dbReference type="ARBA" id="ARBA00023125"/>
    </source>
</evidence>
<feature type="domain" description="KN homeodomain" evidence="6">
    <location>
        <begin position="91"/>
        <end position="122"/>
    </location>
</feature>
<evidence type="ECO:0000256" key="5">
    <source>
        <dbReference type="ARBA" id="ARBA00023242"/>
    </source>
</evidence>
<dbReference type="OrthoDB" id="5399138at2759"/>
<comment type="caution">
    <text evidence="7">The sequence shown here is derived from an EMBL/GenBank/DDBJ whole genome shotgun (WGS) entry which is preliminary data.</text>
</comment>
<dbReference type="AlphaFoldDB" id="A0A8T2PW55"/>
<dbReference type="GO" id="GO:0048468">
    <property type="term" value="P:cell development"/>
    <property type="evidence" value="ECO:0007669"/>
    <property type="project" value="TreeGrafter"/>
</dbReference>
<dbReference type="InterPro" id="IPR001356">
    <property type="entry name" value="HD"/>
</dbReference>
<evidence type="ECO:0000256" key="1">
    <source>
        <dbReference type="ARBA" id="ARBA00004123"/>
    </source>
</evidence>
<evidence type="ECO:0000313" key="8">
    <source>
        <dbReference type="Proteomes" id="UP000824540"/>
    </source>
</evidence>
<dbReference type="InterPro" id="IPR008422">
    <property type="entry name" value="KN_HD"/>
</dbReference>
<dbReference type="InterPro" id="IPR009057">
    <property type="entry name" value="Homeodomain-like_sf"/>
</dbReference>
<dbReference type="Gene3D" id="1.10.10.60">
    <property type="entry name" value="Homeodomain-like"/>
    <property type="match status" value="1"/>
</dbReference>
<keyword evidence="3" id="KW-0238">DNA-binding</keyword>
<evidence type="ECO:0000313" key="7">
    <source>
        <dbReference type="EMBL" id="KAG9355732.1"/>
    </source>
</evidence>
<evidence type="ECO:0000256" key="2">
    <source>
        <dbReference type="ARBA" id="ARBA00008446"/>
    </source>
</evidence>
<dbReference type="SUPFAM" id="SSF46689">
    <property type="entry name" value="Homeodomain-like"/>
    <property type="match status" value="1"/>
</dbReference>
<keyword evidence="5" id="KW-0539">Nucleus</keyword>
<evidence type="ECO:0000259" key="6">
    <source>
        <dbReference type="Pfam" id="PF05920"/>
    </source>
</evidence>
<dbReference type="GO" id="GO:0000978">
    <property type="term" value="F:RNA polymerase II cis-regulatory region sequence-specific DNA binding"/>
    <property type="evidence" value="ECO:0007669"/>
    <property type="project" value="TreeGrafter"/>
</dbReference>
<dbReference type="Pfam" id="PF05920">
    <property type="entry name" value="Homeobox_KN"/>
    <property type="match status" value="1"/>
</dbReference>
<gene>
    <name evidence="7" type="ORF">JZ751_000570</name>
</gene>
<sequence length="123" mass="14031">MPHNVEPSGSLLSNFALFGCRFLAKADRLKKLRVCQTFEQIRLLNILDDTDTTKMAGSICHHLYKSLKHPDELTNQVYRNNLMGDSTGTQEKPLPHQREKIMLAIITKMTLTQVSTWFANARS</sequence>
<accession>A0A8T2PW55</accession>
<dbReference type="PANTHER" id="PTHR11211">
    <property type="entry name" value="IROQUOIS-CLASS HOMEODOMAIN PROTEIN IRX"/>
    <property type="match status" value="1"/>
</dbReference>
<comment type="similarity">
    <text evidence="2">Belongs to the TALE/IRO homeobox family.</text>
</comment>
<proteinExistence type="inferred from homology"/>
<comment type="subcellular location">
    <subcellularLocation>
        <location evidence="1">Nucleus</location>
    </subcellularLocation>
</comment>
<keyword evidence="4" id="KW-0371">Homeobox</keyword>
<dbReference type="PANTHER" id="PTHR11211:SF15">
    <property type="entry name" value="IROQUOIS-CLASS HOMEODOMAIN PROTEIN IRX-2"/>
    <property type="match status" value="1"/>
</dbReference>
<dbReference type="GO" id="GO:0030182">
    <property type="term" value="P:neuron differentiation"/>
    <property type="evidence" value="ECO:0007669"/>
    <property type="project" value="TreeGrafter"/>
</dbReference>
<protein>
    <recommendedName>
        <fullName evidence="6">KN homeodomain domain-containing protein</fullName>
    </recommendedName>
</protein>
<dbReference type="EMBL" id="JAFBMS010000001">
    <property type="protein sequence ID" value="KAG9355732.1"/>
    <property type="molecule type" value="Genomic_DNA"/>
</dbReference>
<organism evidence="7 8">
    <name type="scientific">Albula glossodonta</name>
    <name type="common">roundjaw bonefish</name>
    <dbReference type="NCBI Taxonomy" id="121402"/>
    <lineage>
        <taxon>Eukaryota</taxon>
        <taxon>Metazoa</taxon>
        <taxon>Chordata</taxon>
        <taxon>Craniata</taxon>
        <taxon>Vertebrata</taxon>
        <taxon>Euteleostomi</taxon>
        <taxon>Actinopterygii</taxon>
        <taxon>Neopterygii</taxon>
        <taxon>Teleostei</taxon>
        <taxon>Albuliformes</taxon>
        <taxon>Albulidae</taxon>
        <taxon>Albula</taxon>
    </lineage>
</organism>
<reference evidence="7" key="1">
    <citation type="thesis" date="2021" institute="BYU ScholarsArchive" country="Provo, UT, USA">
        <title>Applications of and Algorithms for Genome Assembly and Genomic Analyses with an Emphasis on Marine Teleosts.</title>
        <authorList>
            <person name="Pickett B.D."/>
        </authorList>
    </citation>
    <scope>NUCLEOTIDE SEQUENCE</scope>
    <source>
        <strain evidence="7">HI-2016</strain>
    </source>
</reference>
<dbReference type="CDD" id="cd00086">
    <property type="entry name" value="homeodomain"/>
    <property type="match status" value="1"/>
</dbReference>